<protein>
    <submittedName>
        <fullName evidence="2">Uncharacterized protein</fullName>
    </submittedName>
</protein>
<accession>A0ABD5YTH1</accession>
<reference evidence="2 3" key="1">
    <citation type="journal article" date="2019" name="Int. J. Syst. Evol. Microbiol.">
        <title>The Global Catalogue of Microorganisms (GCM) 10K type strain sequencing project: providing services to taxonomists for standard genome sequencing and annotation.</title>
        <authorList>
            <consortium name="The Broad Institute Genomics Platform"/>
            <consortium name="The Broad Institute Genome Sequencing Center for Infectious Disease"/>
            <person name="Wu L."/>
            <person name="Ma J."/>
        </authorList>
    </citation>
    <scope>NUCLEOTIDE SEQUENCE [LARGE SCALE GENOMIC DNA]</scope>
    <source>
        <strain evidence="2 3">RDMS1</strain>
    </source>
</reference>
<dbReference type="Proteomes" id="UP001596417">
    <property type="component" value="Unassembled WGS sequence"/>
</dbReference>
<sequence>MHLYANRLTALSSVPRSRWLSFAGGASVAYVFVHVFPELSRSGRTIQQAEPIPLAFSERHVYLVALAGFTFFYGIERLAQQSSHRNRTVAPQINTKIFWIHLGSFAFYNLLIGYLLIHQQEPEIDNLLFFTFAMGLHFVVTDFALQERHQKEYNRIARWLLSVALLLGAMVGYLIEIDEAALAVLFAFLAGASYSM</sequence>
<feature type="transmembrane region" description="Helical" evidence="1">
    <location>
        <begin position="127"/>
        <end position="145"/>
    </location>
</feature>
<keyword evidence="1" id="KW-0472">Membrane</keyword>
<feature type="transmembrane region" description="Helical" evidence="1">
    <location>
        <begin position="157"/>
        <end position="174"/>
    </location>
</feature>
<name>A0ABD5YTH1_9EURY</name>
<dbReference type="AlphaFoldDB" id="A0ABD5YTH1"/>
<gene>
    <name evidence="2" type="ORF">ACFQL7_07760</name>
</gene>
<comment type="caution">
    <text evidence="2">The sequence shown here is derived from an EMBL/GenBank/DDBJ whole genome shotgun (WGS) entry which is preliminary data.</text>
</comment>
<feature type="transmembrane region" description="Helical" evidence="1">
    <location>
        <begin position="97"/>
        <end position="115"/>
    </location>
</feature>
<keyword evidence="1" id="KW-0812">Transmembrane</keyword>
<organism evidence="2 3">
    <name type="scientific">Halocatena marina</name>
    <dbReference type="NCBI Taxonomy" id="2934937"/>
    <lineage>
        <taxon>Archaea</taxon>
        <taxon>Methanobacteriati</taxon>
        <taxon>Methanobacteriota</taxon>
        <taxon>Stenosarchaea group</taxon>
        <taxon>Halobacteria</taxon>
        <taxon>Halobacteriales</taxon>
        <taxon>Natronomonadaceae</taxon>
        <taxon>Halocatena</taxon>
    </lineage>
</organism>
<feature type="transmembrane region" description="Helical" evidence="1">
    <location>
        <begin position="59"/>
        <end position="76"/>
    </location>
</feature>
<dbReference type="EMBL" id="JBHTAX010000001">
    <property type="protein sequence ID" value="MFC7189765.1"/>
    <property type="molecule type" value="Genomic_DNA"/>
</dbReference>
<keyword evidence="3" id="KW-1185">Reference proteome</keyword>
<evidence type="ECO:0000256" key="1">
    <source>
        <dbReference type="SAM" id="Phobius"/>
    </source>
</evidence>
<evidence type="ECO:0000313" key="2">
    <source>
        <dbReference type="EMBL" id="MFC7189765.1"/>
    </source>
</evidence>
<proteinExistence type="predicted"/>
<keyword evidence="1" id="KW-1133">Transmembrane helix</keyword>
<evidence type="ECO:0000313" key="3">
    <source>
        <dbReference type="Proteomes" id="UP001596417"/>
    </source>
</evidence>
<feature type="transmembrane region" description="Helical" evidence="1">
    <location>
        <begin position="20"/>
        <end position="39"/>
    </location>
</feature>